<evidence type="ECO:0008006" key="4">
    <source>
        <dbReference type="Google" id="ProtNLM"/>
    </source>
</evidence>
<accession>A0A3P2AC42</accession>
<name>A0A3P2AC42_9BACE</name>
<evidence type="ECO:0000256" key="1">
    <source>
        <dbReference type="SAM" id="MobiDB-lite"/>
    </source>
</evidence>
<dbReference type="EMBL" id="RQYF01000003">
    <property type="protein sequence ID" value="RRD93102.1"/>
    <property type="molecule type" value="Genomic_DNA"/>
</dbReference>
<dbReference type="RefSeq" id="WP_125238218.1">
    <property type="nucleotide sequence ID" value="NZ_RQYF01000003.1"/>
</dbReference>
<dbReference type="SUPFAM" id="SSF53795">
    <property type="entry name" value="PEP carboxykinase-like"/>
    <property type="match status" value="1"/>
</dbReference>
<comment type="caution">
    <text evidence="2">The sequence shown here is derived from an EMBL/GenBank/DDBJ whole genome shotgun (WGS) entry which is preliminary data.</text>
</comment>
<evidence type="ECO:0000313" key="3">
    <source>
        <dbReference type="Proteomes" id="UP000279562"/>
    </source>
</evidence>
<sequence length="326" mass="35822">MDTYISHYHVGPHFFRVTSDSALVETPASFHPFLMPERPEEEPLFQLHVELGAGRTDAADGDTITGEDASGNEEREGDVGFDWENARCFIRFLGDGHHRIYIRPHSTEQTFCVICCDNFACNTLCLCNLVPDTRRGVGAFVLNNSLMLLYAFRAAKHGTLLIHASVVTCQGKGYLFLGKSGTGKSTHSRLWLEHVPGSRLLNDDNPIVHVNPDGQDATVYGSPWSGKTPCYFQASAPIGAFISLEQAPRNEITRKDIPRAFAALLPSCSCLKQEKTVYGGVLAAVGRLVTAVPVFHLKCLPDKAAAELCRKTMDKLNLMREQKAGA</sequence>
<feature type="region of interest" description="Disordered" evidence="1">
    <location>
        <begin position="56"/>
        <end position="76"/>
    </location>
</feature>
<reference evidence="2 3" key="1">
    <citation type="submission" date="2018-11" db="EMBL/GenBank/DDBJ databases">
        <title>Genomes From Bacteria Associated with the Canine Oral Cavity: a Test Case for Automated Genome-Based Taxonomic Assignment.</title>
        <authorList>
            <person name="Coil D.A."/>
            <person name="Jospin G."/>
            <person name="Darling A.E."/>
            <person name="Wallis C."/>
            <person name="Davis I.J."/>
            <person name="Harris S."/>
            <person name="Eisen J.A."/>
            <person name="Holcombe L.J."/>
            <person name="O'Flynn C."/>
        </authorList>
    </citation>
    <scope>NUCLEOTIDE SEQUENCE [LARGE SCALE GENOMIC DNA]</scope>
    <source>
        <strain evidence="2 3">OH1047_COT-310</strain>
    </source>
</reference>
<organism evidence="2 3">
    <name type="scientific">Prevotella heparinolytica</name>
    <dbReference type="NCBI Taxonomy" id="28113"/>
    <lineage>
        <taxon>Bacteria</taxon>
        <taxon>Pseudomonadati</taxon>
        <taxon>Bacteroidota</taxon>
        <taxon>Bacteroidia</taxon>
        <taxon>Bacteroidales</taxon>
        <taxon>Bacteroidaceae</taxon>
        <taxon>Bacteroides</taxon>
    </lineage>
</organism>
<dbReference type="InterPro" id="IPR027417">
    <property type="entry name" value="P-loop_NTPase"/>
</dbReference>
<dbReference type="Gene3D" id="3.40.50.300">
    <property type="entry name" value="P-loop containing nucleotide triphosphate hydrolases"/>
    <property type="match status" value="1"/>
</dbReference>
<gene>
    <name evidence="2" type="ORF">EII33_01490</name>
</gene>
<proteinExistence type="predicted"/>
<evidence type="ECO:0000313" key="2">
    <source>
        <dbReference type="EMBL" id="RRD93102.1"/>
    </source>
</evidence>
<dbReference type="AlphaFoldDB" id="A0A3P2AC42"/>
<protein>
    <recommendedName>
        <fullName evidence="4">Phosphoenolpyruvate carboxykinase</fullName>
    </recommendedName>
</protein>
<keyword evidence="3" id="KW-1185">Reference proteome</keyword>
<dbReference type="Proteomes" id="UP000279562">
    <property type="component" value="Unassembled WGS sequence"/>
</dbReference>